<dbReference type="PROSITE" id="PS50280">
    <property type="entry name" value="SET"/>
    <property type="match status" value="1"/>
</dbReference>
<dbReference type="PANTHER" id="PTHR47643:SF2">
    <property type="entry name" value="TPR DOMAIN PROTEIN (AFU_ORTHOLOGUE AFUA_5G12710)"/>
    <property type="match status" value="1"/>
</dbReference>
<dbReference type="AlphaFoldDB" id="A0A317SK02"/>
<keyword evidence="4" id="KW-1185">Reference proteome</keyword>
<dbReference type="Gene3D" id="2.170.270.10">
    <property type="entry name" value="SET domain"/>
    <property type="match status" value="1"/>
</dbReference>
<dbReference type="PANTHER" id="PTHR47643">
    <property type="entry name" value="TPR DOMAIN PROTEIN (AFU_ORTHOLOGUE AFUA_5G12710)"/>
    <property type="match status" value="1"/>
</dbReference>
<keyword evidence="1" id="KW-0472">Membrane</keyword>
<name>A0A317SK02_9PEZI</name>
<keyword evidence="1" id="KW-0812">Transmembrane</keyword>
<reference evidence="3 4" key="1">
    <citation type="submission" date="2018-03" db="EMBL/GenBank/DDBJ databases">
        <title>Genomes of Pezizomycetes fungi and the evolution of truffles.</title>
        <authorList>
            <person name="Murat C."/>
            <person name="Payen T."/>
            <person name="Noel B."/>
            <person name="Kuo A."/>
            <person name="Martin F.M."/>
        </authorList>
    </citation>
    <scope>NUCLEOTIDE SEQUENCE [LARGE SCALE GENOMIC DNA]</scope>
    <source>
        <strain evidence="3">091103-1</strain>
    </source>
</reference>
<dbReference type="Proteomes" id="UP000246991">
    <property type="component" value="Unassembled WGS sequence"/>
</dbReference>
<gene>
    <name evidence="3" type="ORF">C7212DRAFT_299832</name>
</gene>
<sequence>MFRFEEPTWADEWMQYFNRAEIILKNAEARKGQKPSYKPSRSQYIFYHSSLNQEAGGGVKAEGSKDDTLGFSTNITYNEYPPCTVPFSTLEKKLLDDLRLEIAHRGSYIILRAVVHPNRYVSVTTVAEDETGEVELVQIYNQDDRRHPTSIVPEGQVFIVKEPYFKATSGGGTSIRVDHVSDIIFLDGEDERIPEMWRPRLRLLARRSLDWKNDGNRFYKEERYFEAAQCYTKGLEIVEPASASHIVLLLNRAQAYLEQGYNEKALTDADMALSYEPLNLKALYRSAVACYEDGDYESAKTRLVKLLKEFPENKNAKERLLRTFQRLQEQRSGKYEFLKMRNEVKAWGGERGKLDCAEYVGPVRVGDAGHKGRGLFATRDVKFGELLLCSKAFNVCHKETSGARLTILFNIKARKGQAGTHSQLVQELIQVLYHNPKKAKKFYELGSGDYKRVRGEKVDGLPVVDSHLAMRIMLRNCFDCTRLSSTDDPIENLFKEKTEMEKMIAEASPTGTAEGSGLWIMPSYINHSCWQNSARSFLGDLLIVRAARDIPEGEEITINYLESECSVQKRQKACFSGWGFNCRCTLCEIETAEPQGVRDKREELVEKALKFYSYLKQSKKKIESGVAPMITLIKGMEATYTKPEFIHPRVPLLSPTQILQIFLVRLERPPDVHFLAKQALNGLGFKIEMKRGRVVIERYGYMYYPVVVLFIHVVTAGAMMGDLGTAILWRDAAIKVYEAVVGERESFFDVYGRALLQAGVPYD</sequence>
<dbReference type="SMART" id="SM00028">
    <property type="entry name" value="TPR"/>
    <property type="match status" value="3"/>
</dbReference>
<dbReference type="InterPro" id="IPR053209">
    <property type="entry name" value="Gramillin-biosynth_MTr"/>
</dbReference>
<dbReference type="InterPro" id="IPR019734">
    <property type="entry name" value="TPR_rpt"/>
</dbReference>
<dbReference type="Gene3D" id="1.25.40.10">
    <property type="entry name" value="Tetratricopeptide repeat domain"/>
    <property type="match status" value="1"/>
</dbReference>
<dbReference type="OrthoDB" id="438641at2759"/>
<dbReference type="InterPro" id="IPR001214">
    <property type="entry name" value="SET_dom"/>
</dbReference>
<feature type="domain" description="SET" evidence="2">
    <location>
        <begin position="361"/>
        <end position="561"/>
    </location>
</feature>
<proteinExistence type="predicted"/>
<dbReference type="InterPro" id="IPR011990">
    <property type="entry name" value="TPR-like_helical_dom_sf"/>
</dbReference>
<comment type="caution">
    <text evidence="3">The sequence shown here is derived from an EMBL/GenBank/DDBJ whole genome shotgun (WGS) entry which is preliminary data.</text>
</comment>
<evidence type="ECO:0000313" key="3">
    <source>
        <dbReference type="EMBL" id="PWW74077.1"/>
    </source>
</evidence>
<dbReference type="SUPFAM" id="SSF82199">
    <property type="entry name" value="SET domain"/>
    <property type="match status" value="1"/>
</dbReference>
<dbReference type="SMART" id="SM00317">
    <property type="entry name" value="SET"/>
    <property type="match status" value="1"/>
</dbReference>
<evidence type="ECO:0000313" key="4">
    <source>
        <dbReference type="Proteomes" id="UP000246991"/>
    </source>
</evidence>
<accession>A0A317SK02</accession>
<protein>
    <submittedName>
        <fullName evidence="3">SET domain-containing protein</fullName>
    </submittedName>
</protein>
<feature type="transmembrane region" description="Helical" evidence="1">
    <location>
        <begin position="701"/>
        <end position="720"/>
    </location>
</feature>
<dbReference type="STRING" id="42249.A0A317SK02"/>
<dbReference type="Pfam" id="PF00856">
    <property type="entry name" value="SET"/>
    <property type="match status" value="1"/>
</dbReference>
<dbReference type="SUPFAM" id="SSF48452">
    <property type="entry name" value="TPR-like"/>
    <property type="match status" value="1"/>
</dbReference>
<dbReference type="InterPro" id="IPR046341">
    <property type="entry name" value="SET_dom_sf"/>
</dbReference>
<dbReference type="EMBL" id="PYWC01000068">
    <property type="protein sequence ID" value="PWW74077.1"/>
    <property type="molecule type" value="Genomic_DNA"/>
</dbReference>
<keyword evidence="1" id="KW-1133">Transmembrane helix</keyword>
<evidence type="ECO:0000256" key="1">
    <source>
        <dbReference type="SAM" id="Phobius"/>
    </source>
</evidence>
<organism evidence="3 4">
    <name type="scientific">Tuber magnatum</name>
    <name type="common">white Piedmont truffle</name>
    <dbReference type="NCBI Taxonomy" id="42249"/>
    <lineage>
        <taxon>Eukaryota</taxon>
        <taxon>Fungi</taxon>
        <taxon>Dikarya</taxon>
        <taxon>Ascomycota</taxon>
        <taxon>Pezizomycotina</taxon>
        <taxon>Pezizomycetes</taxon>
        <taxon>Pezizales</taxon>
        <taxon>Tuberaceae</taxon>
        <taxon>Tuber</taxon>
    </lineage>
</organism>
<evidence type="ECO:0000259" key="2">
    <source>
        <dbReference type="PROSITE" id="PS50280"/>
    </source>
</evidence>